<evidence type="ECO:0000313" key="1">
    <source>
        <dbReference type="EMBL" id="CAI9531780.1"/>
    </source>
</evidence>
<dbReference type="EMBL" id="CATNWA010000023">
    <property type="protein sequence ID" value="CAI9531780.1"/>
    <property type="molecule type" value="Genomic_DNA"/>
</dbReference>
<feature type="non-terminal residue" evidence="1">
    <location>
        <position position="55"/>
    </location>
</feature>
<keyword evidence="2" id="KW-1185">Reference proteome</keyword>
<proteinExistence type="predicted"/>
<evidence type="ECO:0000313" key="2">
    <source>
        <dbReference type="Proteomes" id="UP001162483"/>
    </source>
</evidence>
<accession>A0ABN9A9A0</accession>
<organism evidence="1 2">
    <name type="scientific">Staurois parvus</name>
    <dbReference type="NCBI Taxonomy" id="386267"/>
    <lineage>
        <taxon>Eukaryota</taxon>
        <taxon>Metazoa</taxon>
        <taxon>Chordata</taxon>
        <taxon>Craniata</taxon>
        <taxon>Vertebrata</taxon>
        <taxon>Euteleostomi</taxon>
        <taxon>Amphibia</taxon>
        <taxon>Batrachia</taxon>
        <taxon>Anura</taxon>
        <taxon>Neobatrachia</taxon>
        <taxon>Ranoidea</taxon>
        <taxon>Ranidae</taxon>
        <taxon>Staurois</taxon>
    </lineage>
</organism>
<dbReference type="Proteomes" id="UP001162483">
    <property type="component" value="Unassembled WGS sequence"/>
</dbReference>
<protein>
    <submittedName>
        <fullName evidence="1">Uncharacterized protein</fullName>
    </submittedName>
</protein>
<sequence length="55" mass="5987">MMSGSEILFTNLHVIIDWPIVITEVPYSDWCSALSAQAVNAGAVYERQPAPALLP</sequence>
<name>A0ABN9A9A0_9NEOB</name>
<reference evidence="1" key="1">
    <citation type="submission" date="2023-05" db="EMBL/GenBank/DDBJ databases">
        <authorList>
            <person name="Stuckert A."/>
        </authorList>
    </citation>
    <scope>NUCLEOTIDE SEQUENCE</scope>
</reference>
<comment type="caution">
    <text evidence="1">The sequence shown here is derived from an EMBL/GenBank/DDBJ whole genome shotgun (WGS) entry which is preliminary data.</text>
</comment>
<gene>
    <name evidence="1" type="ORF">SPARVUS_LOCUS60515</name>
</gene>